<dbReference type="GO" id="GO:0003677">
    <property type="term" value="F:DNA binding"/>
    <property type="evidence" value="ECO:0007669"/>
    <property type="project" value="UniProtKB-KW"/>
</dbReference>
<dbReference type="InterPro" id="IPR047640">
    <property type="entry name" value="RpiR-like"/>
</dbReference>
<dbReference type="OrthoDB" id="3770404at2"/>
<evidence type="ECO:0000256" key="3">
    <source>
        <dbReference type="ARBA" id="ARBA00023163"/>
    </source>
</evidence>
<keyword evidence="7" id="KW-1185">Reference proteome</keyword>
<keyword evidence="1" id="KW-0805">Transcription regulation</keyword>
<feature type="domain" description="SIS" evidence="5">
    <location>
        <begin position="124"/>
        <end position="265"/>
    </location>
</feature>
<dbReference type="AlphaFoldDB" id="A0A0M4RPR8"/>
<dbReference type="PANTHER" id="PTHR30514">
    <property type="entry name" value="GLUCOKINASE"/>
    <property type="match status" value="1"/>
</dbReference>
<dbReference type="Gene3D" id="3.40.50.10490">
    <property type="entry name" value="Glucose-6-phosphate isomerase like protein, domain 1"/>
    <property type="match status" value="1"/>
</dbReference>
<dbReference type="InterPro" id="IPR000281">
    <property type="entry name" value="HTH_RpiR"/>
</dbReference>
<reference evidence="7" key="1">
    <citation type="submission" date="2015-09" db="EMBL/GenBank/DDBJ databases">
        <title>Complete genome of Arthrobacter alpinus strain R3.8.</title>
        <authorList>
            <person name="See-Too W.S."/>
            <person name="Chan K.G."/>
        </authorList>
    </citation>
    <scope>NUCLEOTIDE SEQUENCE [LARGE SCALE GENOMIC DNA]</scope>
    <source>
        <strain evidence="7">R3.8</strain>
    </source>
</reference>
<evidence type="ECO:0000259" key="5">
    <source>
        <dbReference type="PROSITE" id="PS51464"/>
    </source>
</evidence>
<evidence type="ECO:0008006" key="8">
    <source>
        <dbReference type="Google" id="ProtNLM"/>
    </source>
</evidence>
<dbReference type="InterPro" id="IPR035472">
    <property type="entry name" value="RpiR-like_SIS"/>
</dbReference>
<dbReference type="Proteomes" id="UP000062833">
    <property type="component" value="Chromosome"/>
</dbReference>
<dbReference type="SUPFAM" id="SSF53697">
    <property type="entry name" value="SIS domain"/>
    <property type="match status" value="1"/>
</dbReference>
<dbReference type="PATRIC" id="fig|656366.3.peg.2128"/>
<sequence>MIVHAPGQVVAHIRSSQPSLLPAEQAVAAVFLQHTHQIVELSSQQVADLAGASRATVVRTCQSLGYSGYQQLRVLLARDAGYAAEAPRPRGVGAAGMVADAFVQVGAAVASMAALLEPAAVAGAVRTMAAAGRMLVVGNGLSAPLAQDMAARLSAIGRPAESPVDVIGQQIAARLLSPSDALLIISGSGANSSTLRVAKAATNAGATLVVITAFARSPLAGMAKFSLVVGMGELSFREEVTVTSRIPQTILMEGLIAALTEELGERATAAKALALEIVSENLDE</sequence>
<evidence type="ECO:0000313" key="6">
    <source>
        <dbReference type="EMBL" id="ALE92538.1"/>
    </source>
</evidence>
<dbReference type="GO" id="GO:1901135">
    <property type="term" value="P:carbohydrate derivative metabolic process"/>
    <property type="evidence" value="ECO:0007669"/>
    <property type="project" value="InterPro"/>
</dbReference>
<gene>
    <name evidence="6" type="ORF">AOC05_09850</name>
</gene>
<dbReference type="GO" id="GO:0097367">
    <property type="term" value="F:carbohydrate derivative binding"/>
    <property type="evidence" value="ECO:0007669"/>
    <property type="project" value="InterPro"/>
</dbReference>
<organism evidence="6 7">
    <name type="scientific">Arthrobacter alpinus</name>
    <dbReference type="NCBI Taxonomy" id="656366"/>
    <lineage>
        <taxon>Bacteria</taxon>
        <taxon>Bacillati</taxon>
        <taxon>Actinomycetota</taxon>
        <taxon>Actinomycetes</taxon>
        <taxon>Micrococcales</taxon>
        <taxon>Micrococcaceae</taxon>
        <taxon>Arthrobacter</taxon>
    </lineage>
</organism>
<keyword evidence="2" id="KW-0238">DNA-binding</keyword>
<dbReference type="PROSITE" id="PS51464">
    <property type="entry name" value="SIS"/>
    <property type="match status" value="1"/>
</dbReference>
<dbReference type="InterPro" id="IPR009057">
    <property type="entry name" value="Homeodomain-like_sf"/>
</dbReference>
<dbReference type="EMBL" id="CP012677">
    <property type="protein sequence ID" value="ALE92538.1"/>
    <property type="molecule type" value="Genomic_DNA"/>
</dbReference>
<dbReference type="PANTHER" id="PTHR30514:SF1">
    <property type="entry name" value="HTH-TYPE TRANSCRIPTIONAL REGULATOR HEXR-RELATED"/>
    <property type="match status" value="1"/>
</dbReference>
<accession>A0A0M4RPR8</accession>
<dbReference type="GO" id="GO:0003700">
    <property type="term" value="F:DNA-binding transcription factor activity"/>
    <property type="evidence" value="ECO:0007669"/>
    <property type="project" value="InterPro"/>
</dbReference>
<proteinExistence type="predicted"/>
<dbReference type="InterPro" id="IPR001347">
    <property type="entry name" value="SIS_dom"/>
</dbReference>
<feature type="domain" description="HTH rpiR-type" evidence="4">
    <location>
        <begin position="7"/>
        <end position="83"/>
    </location>
</feature>
<evidence type="ECO:0000313" key="7">
    <source>
        <dbReference type="Proteomes" id="UP000062833"/>
    </source>
</evidence>
<dbReference type="PROSITE" id="PS51071">
    <property type="entry name" value="HTH_RPIR"/>
    <property type="match status" value="1"/>
</dbReference>
<dbReference type="Gene3D" id="1.10.10.10">
    <property type="entry name" value="Winged helix-like DNA-binding domain superfamily/Winged helix DNA-binding domain"/>
    <property type="match status" value="1"/>
</dbReference>
<evidence type="ECO:0000256" key="2">
    <source>
        <dbReference type="ARBA" id="ARBA00023125"/>
    </source>
</evidence>
<dbReference type="SUPFAM" id="SSF46689">
    <property type="entry name" value="Homeodomain-like"/>
    <property type="match status" value="1"/>
</dbReference>
<dbReference type="Pfam" id="PF01380">
    <property type="entry name" value="SIS"/>
    <property type="match status" value="1"/>
</dbReference>
<dbReference type="InterPro" id="IPR036388">
    <property type="entry name" value="WH-like_DNA-bd_sf"/>
</dbReference>
<dbReference type="KEGG" id="aaq:AOC05_09850"/>
<dbReference type="CDD" id="cd05013">
    <property type="entry name" value="SIS_RpiR"/>
    <property type="match status" value="1"/>
</dbReference>
<dbReference type="Pfam" id="PF01418">
    <property type="entry name" value="HTH_6"/>
    <property type="match status" value="1"/>
</dbReference>
<dbReference type="InterPro" id="IPR046348">
    <property type="entry name" value="SIS_dom_sf"/>
</dbReference>
<keyword evidence="3" id="KW-0804">Transcription</keyword>
<evidence type="ECO:0000259" key="4">
    <source>
        <dbReference type="PROSITE" id="PS51071"/>
    </source>
</evidence>
<protein>
    <recommendedName>
        <fullName evidence="8">RpiR family transcriptional regulator</fullName>
    </recommendedName>
</protein>
<evidence type="ECO:0000256" key="1">
    <source>
        <dbReference type="ARBA" id="ARBA00023015"/>
    </source>
</evidence>
<dbReference type="RefSeq" id="WP_062007068.1">
    <property type="nucleotide sequence ID" value="NZ_CP012677.1"/>
</dbReference>
<name>A0A0M4RPR8_9MICC</name>